<keyword evidence="1" id="KW-1133">Transmembrane helix</keyword>
<protein>
    <submittedName>
        <fullName evidence="2">Uncharacterized protein</fullName>
    </submittedName>
</protein>
<keyword evidence="1" id="KW-0472">Membrane</keyword>
<proteinExistence type="predicted"/>
<evidence type="ECO:0000256" key="1">
    <source>
        <dbReference type="SAM" id="Phobius"/>
    </source>
</evidence>
<name>A0A2P2KI72_RHIMU</name>
<dbReference type="AlphaFoldDB" id="A0A2P2KI72"/>
<sequence>MCLLYNNYMFQADRSLTKKLGSVLLFISITHVLLIFVSSFDLL</sequence>
<dbReference type="EMBL" id="GGEC01024936">
    <property type="protein sequence ID" value="MBX05420.1"/>
    <property type="molecule type" value="Transcribed_RNA"/>
</dbReference>
<keyword evidence="1" id="KW-0812">Transmembrane</keyword>
<organism evidence="2">
    <name type="scientific">Rhizophora mucronata</name>
    <name type="common">Asiatic mangrove</name>
    <dbReference type="NCBI Taxonomy" id="61149"/>
    <lineage>
        <taxon>Eukaryota</taxon>
        <taxon>Viridiplantae</taxon>
        <taxon>Streptophyta</taxon>
        <taxon>Embryophyta</taxon>
        <taxon>Tracheophyta</taxon>
        <taxon>Spermatophyta</taxon>
        <taxon>Magnoliopsida</taxon>
        <taxon>eudicotyledons</taxon>
        <taxon>Gunneridae</taxon>
        <taxon>Pentapetalae</taxon>
        <taxon>rosids</taxon>
        <taxon>fabids</taxon>
        <taxon>Malpighiales</taxon>
        <taxon>Rhizophoraceae</taxon>
        <taxon>Rhizophora</taxon>
    </lineage>
</organism>
<reference evidence="2" key="1">
    <citation type="submission" date="2018-02" db="EMBL/GenBank/DDBJ databases">
        <title>Rhizophora mucronata_Transcriptome.</title>
        <authorList>
            <person name="Meera S.P."/>
            <person name="Sreeshan A."/>
            <person name="Augustine A."/>
        </authorList>
    </citation>
    <scope>NUCLEOTIDE SEQUENCE</scope>
    <source>
        <tissue evidence="2">Leaf</tissue>
    </source>
</reference>
<evidence type="ECO:0000313" key="2">
    <source>
        <dbReference type="EMBL" id="MBX05420.1"/>
    </source>
</evidence>
<accession>A0A2P2KI72</accession>
<feature type="transmembrane region" description="Helical" evidence="1">
    <location>
        <begin position="20"/>
        <end position="40"/>
    </location>
</feature>